<accession>A0ACB9L006</accession>
<organism evidence="1 2">
    <name type="scientific">Melastoma candidum</name>
    <dbReference type="NCBI Taxonomy" id="119954"/>
    <lineage>
        <taxon>Eukaryota</taxon>
        <taxon>Viridiplantae</taxon>
        <taxon>Streptophyta</taxon>
        <taxon>Embryophyta</taxon>
        <taxon>Tracheophyta</taxon>
        <taxon>Spermatophyta</taxon>
        <taxon>Magnoliopsida</taxon>
        <taxon>eudicotyledons</taxon>
        <taxon>Gunneridae</taxon>
        <taxon>Pentapetalae</taxon>
        <taxon>rosids</taxon>
        <taxon>malvids</taxon>
        <taxon>Myrtales</taxon>
        <taxon>Melastomataceae</taxon>
        <taxon>Melastomatoideae</taxon>
        <taxon>Melastomateae</taxon>
        <taxon>Melastoma</taxon>
    </lineage>
</organism>
<dbReference type="Proteomes" id="UP001057402">
    <property type="component" value="Chromosome 12"/>
</dbReference>
<reference evidence="2" key="1">
    <citation type="journal article" date="2023" name="Front. Plant Sci.">
        <title>Chromosomal-level genome assembly of Melastoma candidum provides insights into trichome evolution.</title>
        <authorList>
            <person name="Zhong Y."/>
            <person name="Wu W."/>
            <person name="Sun C."/>
            <person name="Zou P."/>
            <person name="Liu Y."/>
            <person name="Dai S."/>
            <person name="Zhou R."/>
        </authorList>
    </citation>
    <scope>NUCLEOTIDE SEQUENCE [LARGE SCALE GENOMIC DNA]</scope>
</reference>
<gene>
    <name evidence="1" type="ORF">MLD38_038389</name>
</gene>
<dbReference type="EMBL" id="CM042891">
    <property type="protein sequence ID" value="KAI4302669.1"/>
    <property type="molecule type" value="Genomic_DNA"/>
</dbReference>
<proteinExistence type="predicted"/>
<sequence length="396" mass="44562">MGRITRYLECSKGKALEAEALRIRSSAWKAMRGNPTCSTLEGRCHKRQLNRLTSSNGHPTRMWEFSVLLLWLVLQNLSFVVAGVSVVLLLSYSDLKDSDAMAFVLLVVITNISGAISVLSTLAGTILIEREWVVVMSDNQPPGLLTQMNSIIRRMDLSLRPCFRETFSSGDPGFNLAKTEQKNWEDTFYQFMEAIPEASRGSSWGFIGFALLYSFKFWELDDCYPRMGRYSSIYHQNSVWSQCSHWDFCHFHLPSIAISYLDFTNGALVNLDAGLATVSDPSPRTLTLVSAYMLMGGVAASRLGLWMFDLAVIQLMQDEVPESDRMIVGVQNALQSFLDVMGYVMGIIVSNPEDFWKLILLSFAASDMAAVLYTVHVYLEKLLQLIVRLWPASICF</sequence>
<evidence type="ECO:0000313" key="1">
    <source>
        <dbReference type="EMBL" id="KAI4302669.1"/>
    </source>
</evidence>
<protein>
    <submittedName>
        <fullName evidence="1">Uncharacterized protein</fullName>
    </submittedName>
</protein>
<comment type="caution">
    <text evidence="1">The sequence shown here is derived from an EMBL/GenBank/DDBJ whole genome shotgun (WGS) entry which is preliminary data.</text>
</comment>
<evidence type="ECO:0000313" key="2">
    <source>
        <dbReference type="Proteomes" id="UP001057402"/>
    </source>
</evidence>
<name>A0ACB9L006_9MYRT</name>
<keyword evidence="2" id="KW-1185">Reference proteome</keyword>